<sequence length="299" mass="32891">MRILSLLLVFFCSSTLQAQERFLDSIFKVTPPKTEVYAVKDGEELILDIYQPENDSENQRPLVVFMHGGGFSGGSPKHPDLVRFSEIAATKGYVVVQIAYRLTRKGESFGCDFEASGKIETFKNAAEDFMDAVSYLVDKKSELRLDPENIIVGGSSAGAEAVLSAVYNPGLMFGDHEAYRNLNFAAVISLAGAILDARLIGEKNTVPGIFFHGTNDNLVPYATAPHHFCEPNLPGYLMLDGSKTIAEKLKDLNSSYMLVSVEGAGHEISGVPFEDLPLLFRFIKKVVLEDQKQQITLTK</sequence>
<reference evidence="4" key="1">
    <citation type="journal article" date="2014" name="Int. J. Syst. Evol. Microbiol.">
        <title>Complete genome sequence of Corynebacterium casei LMG S-19264T (=DSM 44701T), isolated from a smear-ripened cheese.</title>
        <authorList>
            <consortium name="US DOE Joint Genome Institute (JGI-PGF)"/>
            <person name="Walter F."/>
            <person name="Albersmeier A."/>
            <person name="Kalinowski J."/>
            <person name="Ruckert C."/>
        </authorList>
    </citation>
    <scope>NUCLEOTIDE SEQUENCE</scope>
    <source>
        <strain evidence="4">KCTC 12719</strain>
    </source>
</reference>
<evidence type="ECO:0000259" key="3">
    <source>
        <dbReference type="Pfam" id="PF20434"/>
    </source>
</evidence>
<dbReference type="Proteomes" id="UP000610456">
    <property type="component" value="Unassembled WGS sequence"/>
</dbReference>
<dbReference type="AlphaFoldDB" id="A0A918S716"/>
<feature type="domain" description="BD-FAE-like" evidence="3">
    <location>
        <begin position="47"/>
        <end position="192"/>
    </location>
</feature>
<name>A0A918S716_9FLAO</name>
<dbReference type="EMBL" id="BMXB01000001">
    <property type="protein sequence ID" value="GHA26854.1"/>
    <property type="molecule type" value="Genomic_DNA"/>
</dbReference>
<proteinExistence type="predicted"/>
<keyword evidence="1" id="KW-0378">Hydrolase</keyword>
<keyword evidence="2" id="KW-0732">Signal</keyword>
<feature type="signal peptide" evidence="2">
    <location>
        <begin position="1"/>
        <end position="18"/>
    </location>
</feature>
<evidence type="ECO:0000256" key="2">
    <source>
        <dbReference type="SAM" id="SignalP"/>
    </source>
</evidence>
<reference evidence="4" key="2">
    <citation type="submission" date="2020-09" db="EMBL/GenBank/DDBJ databases">
        <authorList>
            <person name="Sun Q."/>
            <person name="Kim S."/>
        </authorList>
    </citation>
    <scope>NUCLEOTIDE SEQUENCE</scope>
    <source>
        <strain evidence="4">KCTC 12719</strain>
    </source>
</reference>
<evidence type="ECO:0000313" key="5">
    <source>
        <dbReference type="Proteomes" id="UP000610456"/>
    </source>
</evidence>
<dbReference type="InterPro" id="IPR050300">
    <property type="entry name" value="GDXG_lipolytic_enzyme"/>
</dbReference>
<keyword evidence="5" id="KW-1185">Reference proteome</keyword>
<comment type="caution">
    <text evidence="4">The sequence shown here is derived from an EMBL/GenBank/DDBJ whole genome shotgun (WGS) entry which is preliminary data.</text>
</comment>
<dbReference type="InterPro" id="IPR049492">
    <property type="entry name" value="BD-FAE-like_dom"/>
</dbReference>
<organism evidence="4 5">
    <name type="scientific">Salinimicrobium marinum</name>
    <dbReference type="NCBI Taxonomy" id="680283"/>
    <lineage>
        <taxon>Bacteria</taxon>
        <taxon>Pseudomonadati</taxon>
        <taxon>Bacteroidota</taxon>
        <taxon>Flavobacteriia</taxon>
        <taxon>Flavobacteriales</taxon>
        <taxon>Flavobacteriaceae</taxon>
        <taxon>Salinimicrobium</taxon>
    </lineage>
</organism>
<feature type="chain" id="PRO_5037576513" description="BD-FAE-like domain-containing protein" evidence="2">
    <location>
        <begin position="19"/>
        <end position="299"/>
    </location>
</feature>
<dbReference type="InterPro" id="IPR029058">
    <property type="entry name" value="AB_hydrolase_fold"/>
</dbReference>
<dbReference type="PANTHER" id="PTHR48081">
    <property type="entry name" value="AB HYDROLASE SUPERFAMILY PROTEIN C4A8.06C"/>
    <property type="match status" value="1"/>
</dbReference>
<gene>
    <name evidence="4" type="ORF">GCM10007103_05300</name>
</gene>
<dbReference type="Gene3D" id="3.40.50.1820">
    <property type="entry name" value="alpha/beta hydrolase"/>
    <property type="match status" value="1"/>
</dbReference>
<protein>
    <recommendedName>
        <fullName evidence="3">BD-FAE-like domain-containing protein</fullName>
    </recommendedName>
</protein>
<dbReference type="GO" id="GO:0016787">
    <property type="term" value="F:hydrolase activity"/>
    <property type="evidence" value="ECO:0007669"/>
    <property type="project" value="UniProtKB-KW"/>
</dbReference>
<dbReference type="Pfam" id="PF20434">
    <property type="entry name" value="BD-FAE"/>
    <property type="match status" value="1"/>
</dbReference>
<dbReference type="RefSeq" id="WP_189603077.1">
    <property type="nucleotide sequence ID" value="NZ_BMXB01000001.1"/>
</dbReference>
<accession>A0A918S716</accession>
<evidence type="ECO:0000313" key="4">
    <source>
        <dbReference type="EMBL" id="GHA26854.1"/>
    </source>
</evidence>
<dbReference type="SUPFAM" id="SSF53474">
    <property type="entry name" value="alpha/beta-Hydrolases"/>
    <property type="match status" value="1"/>
</dbReference>
<evidence type="ECO:0000256" key="1">
    <source>
        <dbReference type="ARBA" id="ARBA00022801"/>
    </source>
</evidence>